<evidence type="ECO:0000313" key="2">
    <source>
        <dbReference type="EMBL" id="MDK2593535.1"/>
    </source>
</evidence>
<reference evidence="2 3" key="1">
    <citation type="submission" date="2023-05" db="EMBL/GenBank/DDBJ databases">
        <title>Pseudoalteromonas ardens sp. nov., Pseudoalteromonas obscura sp. nov., and Pseudoalteromonas umbrosa sp. nov., isolated from the coral Montipora capitata.</title>
        <authorList>
            <person name="Thomas E.M."/>
            <person name="Smith E.M."/>
            <person name="Papke E."/>
            <person name="Shlafstein M.D."/>
            <person name="Oline D.K."/>
            <person name="Videau P."/>
            <person name="Saw J.H."/>
            <person name="Strangman W.K."/>
            <person name="Ushijima B."/>
        </authorList>
    </citation>
    <scope>NUCLEOTIDE SEQUENCE [LARGE SCALE GENOMIC DNA]</scope>
    <source>
        <strain evidence="2 3">P94</strain>
    </source>
</reference>
<proteinExistence type="predicted"/>
<keyword evidence="3" id="KW-1185">Reference proteome</keyword>
<sequence>MLEFYKENQNAILRYSSEGVAPHWLYPKLRSSEVVKISKVFNLTKEDLISNIEQYDTLGAVEFKIATLSGDYYCFPKQILNLDNDLYVHKSIELNKKLFIAERGVSIFGKLDNLVSTSIFLGGENENSIPKGVFEKLQRDFPNSYELNKYASARVSSIISSYIELGDDHEEKYQTYMNNKVSLKGADLNSQFAKFEVQKYNSLLEKLNYMLENEIAYSEAQWQKELLQIILLIYPKYIHIFKEAPVRDTYSNTTKSIDYLLVDSSGNIDIIEIKKPFDKCIVTSRTYRDNHIPLRELSGTLMQIEKYLYFLNKWGKKGEDYLTKKYESKLGVNFRIKVTNPSGIIIMGRTDGMSFEQKQDFEIIKRKYKSVIDIITYDDLLERLRYTVQRWTNTSPKS</sequence>
<comment type="caution">
    <text evidence="2">The sequence shown here is derived from an EMBL/GenBank/DDBJ whole genome shotgun (WGS) entry which is preliminary data.</text>
</comment>
<gene>
    <name evidence="2" type="ORF">QNM18_00460</name>
</gene>
<accession>A0ABT7EE26</accession>
<organism evidence="2 3">
    <name type="scientific">Pseudoalteromonas obscura</name>
    <dbReference type="NCBI Taxonomy" id="3048491"/>
    <lineage>
        <taxon>Bacteria</taxon>
        <taxon>Pseudomonadati</taxon>
        <taxon>Pseudomonadota</taxon>
        <taxon>Gammaproteobacteria</taxon>
        <taxon>Alteromonadales</taxon>
        <taxon>Pseudoalteromonadaceae</taxon>
        <taxon>Pseudoalteromonas</taxon>
    </lineage>
</organism>
<protein>
    <submittedName>
        <fullName evidence="2">DUF4263 domain-containing protein</fullName>
    </submittedName>
</protein>
<dbReference type="Pfam" id="PF14082">
    <property type="entry name" value="SduA_C"/>
    <property type="match status" value="1"/>
</dbReference>
<name>A0ABT7EE26_9GAMM</name>
<evidence type="ECO:0000313" key="3">
    <source>
        <dbReference type="Proteomes" id="UP001231915"/>
    </source>
</evidence>
<dbReference type="Proteomes" id="UP001231915">
    <property type="component" value="Unassembled WGS sequence"/>
</dbReference>
<feature type="domain" description="Shedu protein SduA C-terminal" evidence="1">
    <location>
        <begin position="217"/>
        <end position="381"/>
    </location>
</feature>
<evidence type="ECO:0000259" key="1">
    <source>
        <dbReference type="Pfam" id="PF14082"/>
    </source>
</evidence>
<dbReference type="RefSeq" id="WP_284135988.1">
    <property type="nucleotide sequence ID" value="NZ_JASJUT010000001.1"/>
</dbReference>
<dbReference type="EMBL" id="JASJUT010000001">
    <property type="protein sequence ID" value="MDK2593535.1"/>
    <property type="molecule type" value="Genomic_DNA"/>
</dbReference>
<dbReference type="InterPro" id="IPR025359">
    <property type="entry name" value="SduA_C"/>
</dbReference>